<name>A0A921FUS9_9BIFI</name>
<dbReference type="InterPro" id="IPR011010">
    <property type="entry name" value="DNA_brk_join_enz"/>
</dbReference>
<dbReference type="GO" id="GO:0015074">
    <property type="term" value="P:DNA integration"/>
    <property type="evidence" value="ECO:0007669"/>
    <property type="project" value="InterPro"/>
</dbReference>
<sequence>MTVHSLRHAYASMGIAAGADIKTLQRQLGYSSASITLDMYASLFPLPPVGGRGRGEEHASR</sequence>
<protein>
    <submittedName>
        <fullName evidence="3">Tyrosine-type recombinase/integrase</fullName>
    </submittedName>
</protein>
<evidence type="ECO:0000313" key="3">
    <source>
        <dbReference type="EMBL" id="HJF17877.1"/>
    </source>
</evidence>
<reference evidence="3" key="1">
    <citation type="journal article" date="2021" name="PeerJ">
        <title>Extensive microbial diversity within the chicken gut microbiome revealed by metagenomics and culture.</title>
        <authorList>
            <person name="Gilroy R."/>
            <person name="Ravi A."/>
            <person name="Getino M."/>
            <person name="Pursley I."/>
            <person name="Horton D.L."/>
            <person name="Alikhan N.F."/>
            <person name="Baker D."/>
            <person name="Gharbi K."/>
            <person name="Hall N."/>
            <person name="Watson M."/>
            <person name="Adriaenssens E.M."/>
            <person name="Foster-Nyarko E."/>
            <person name="Jarju S."/>
            <person name="Secka A."/>
            <person name="Antonio M."/>
            <person name="Oren A."/>
            <person name="Chaudhuri R.R."/>
            <person name="La Ragione R."/>
            <person name="Hildebrand F."/>
            <person name="Pallen M.J."/>
        </authorList>
    </citation>
    <scope>NUCLEOTIDE SEQUENCE</scope>
    <source>
        <strain evidence="3">578</strain>
    </source>
</reference>
<dbReference type="GO" id="GO:0006310">
    <property type="term" value="P:DNA recombination"/>
    <property type="evidence" value="ECO:0007669"/>
    <property type="project" value="UniProtKB-KW"/>
</dbReference>
<dbReference type="AlphaFoldDB" id="A0A921FUS9"/>
<feature type="domain" description="Tyr recombinase" evidence="2">
    <location>
        <begin position="2"/>
        <end position="42"/>
    </location>
</feature>
<gene>
    <name evidence="3" type="ORF">K8U78_01720</name>
</gene>
<evidence type="ECO:0000313" key="4">
    <source>
        <dbReference type="Proteomes" id="UP000715651"/>
    </source>
</evidence>
<dbReference type="Pfam" id="PF00589">
    <property type="entry name" value="Phage_integrase"/>
    <property type="match status" value="1"/>
</dbReference>
<dbReference type="GO" id="GO:0003677">
    <property type="term" value="F:DNA binding"/>
    <property type="evidence" value="ECO:0007669"/>
    <property type="project" value="InterPro"/>
</dbReference>
<accession>A0A921FUS9</accession>
<dbReference type="SUPFAM" id="SSF56349">
    <property type="entry name" value="DNA breaking-rejoining enzymes"/>
    <property type="match status" value="1"/>
</dbReference>
<dbReference type="Proteomes" id="UP000715651">
    <property type="component" value="Unassembled WGS sequence"/>
</dbReference>
<proteinExistence type="predicted"/>
<dbReference type="InterPro" id="IPR013762">
    <property type="entry name" value="Integrase-like_cat_sf"/>
</dbReference>
<comment type="caution">
    <text evidence="3">The sequence shown here is derived from an EMBL/GenBank/DDBJ whole genome shotgun (WGS) entry which is preliminary data.</text>
</comment>
<organism evidence="3 4">
    <name type="scientific">Aeriscardovia aeriphila</name>
    <dbReference type="NCBI Taxonomy" id="218139"/>
    <lineage>
        <taxon>Bacteria</taxon>
        <taxon>Bacillati</taxon>
        <taxon>Actinomycetota</taxon>
        <taxon>Actinomycetes</taxon>
        <taxon>Bifidobacteriales</taxon>
        <taxon>Bifidobacteriaceae</taxon>
        <taxon>Aeriscardovia</taxon>
    </lineage>
</organism>
<dbReference type="InterPro" id="IPR002104">
    <property type="entry name" value="Integrase_catalytic"/>
</dbReference>
<dbReference type="Gene3D" id="1.10.443.10">
    <property type="entry name" value="Intergrase catalytic core"/>
    <property type="match status" value="1"/>
</dbReference>
<evidence type="ECO:0000259" key="2">
    <source>
        <dbReference type="Pfam" id="PF00589"/>
    </source>
</evidence>
<reference evidence="3" key="2">
    <citation type="submission" date="2021-09" db="EMBL/GenBank/DDBJ databases">
        <authorList>
            <person name="Gilroy R."/>
        </authorList>
    </citation>
    <scope>NUCLEOTIDE SEQUENCE</scope>
    <source>
        <strain evidence="3">578</strain>
    </source>
</reference>
<keyword evidence="1" id="KW-0233">DNA recombination</keyword>
<evidence type="ECO:0000256" key="1">
    <source>
        <dbReference type="ARBA" id="ARBA00023172"/>
    </source>
</evidence>
<dbReference type="EMBL" id="DYWK01000003">
    <property type="protein sequence ID" value="HJF17877.1"/>
    <property type="molecule type" value="Genomic_DNA"/>
</dbReference>